<accession>A0A2T7PPK2</accession>
<dbReference type="EMBL" id="PZQS01000002">
    <property type="protein sequence ID" value="PVD35352.1"/>
    <property type="molecule type" value="Genomic_DNA"/>
</dbReference>
<dbReference type="SUPFAM" id="SSF57625">
    <property type="entry name" value="Invertebrate chitin-binding proteins"/>
    <property type="match status" value="1"/>
</dbReference>
<dbReference type="GO" id="GO:0008061">
    <property type="term" value="F:chitin binding"/>
    <property type="evidence" value="ECO:0007669"/>
    <property type="project" value="InterPro"/>
</dbReference>
<dbReference type="AlphaFoldDB" id="A0A2T7PPK2"/>
<comment type="caution">
    <text evidence="2">The sequence shown here is derived from an EMBL/GenBank/DDBJ whole genome shotgun (WGS) entry which is preliminary data.</text>
</comment>
<proteinExistence type="predicted"/>
<dbReference type="PROSITE" id="PS50940">
    <property type="entry name" value="CHIT_BIND_II"/>
    <property type="match status" value="1"/>
</dbReference>
<reference evidence="2 3" key="1">
    <citation type="submission" date="2018-04" db="EMBL/GenBank/DDBJ databases">
        <title>The genome of golden apple snail Pomacea canaliculata provides insight into stress tolerance and invasive adaptation.</title>
        <authorList>
            <person name="Liu C."/>
            <person name="Liu B."/>
            <person name="Ren Y."/>
            <person name="Zhang Y."/>
            <person name="Wang H."/>
            <person name="Li S."/>
            <person name="Jiang F."/>
            <person name="Yin L."/>
            <person name="Zhang G."/>
            <person name="Qian W."/>
            <person name="Fan W."/>
        </authorList>
    </citation>
    <scope>NUCLEOTIDE SEQUENCE [LARGE SCALE GENOMIC DNA]</scope>
    <source>
        <strain evidence="2">SZHN2017</strain>
        <tissue evidence="2">Muscle</tissue>
    </source>
</reference>
<sequence>MSSYECHEEHGKEPDYEAEHCETYYSCHDHHGSLEHCPHGHQFDFHDKECHEDKYVYCQEQRKSYSGHDSHRLGIHFMDDFNED</sequence>
<evidence type="ECO:0000259" key="1">
    <source>
        <dbReference type="PROSITE" id="PS50940"/>
    </source>
</evidence>
<evidence type="ECO:0000313" key="2">
    <source>
        <dbReference type="EMBL" id="PVD35352.1"/>
    </source>
</evidence>
<feature type="domain" description="Chitin-binding type-2" evidence="1">
    <location>
        <begin position="3"/>
        <end position="60"/>
    </location>
</feature>
<keyword evidence="3" id="KW-1185">Reference proteome</keyword>
<dbReference type="Proteomes" id="UP000245119">
    <property type="component" value="Linkage Group LG2"/>
</dbReference>
<dbReference type="GO" id="GO:0005576">
    <property type="term" value="C:extracellular region"/>
    <property type="evidence" value="ECO:0007669"/>
    <property type="project" value="InterPro"/>
</dbReference>
<evidence type="ECO:0000313" key="3">
    <source>
        <dbReference type="Proteomes" id="UP000245119"/>
    </source>
</evidence>
<dbReference type="Gene3D" id="2.170.140.10">
    <property type="entry name" value="Chitin binding domain"/>
    <property type="match status" value="1"/>
</dbReference>
<dbReference type="OrthoDB" id="6209631at2759"/>
<organism evidence="2 3">
    <name type="scientific">Pomacea canaliculata</name>
    <name type="common">Golden apple snail</name>
    <dbReference type="NCBI Taxonomy" id="400727"/>
    <lineage>
        <taxon>Eukaryota</taxon>
        <taxon>Metazoa</taxon>
        <taxon>Spiralia</taxon>
        <taxon>Lophotrochozoa</taxon>
        <taxon>Mollusca</taxon>
        <taxon>Gastropoda</taxon>
        <taxon>Caenogastropoda</taxon>
        <taxon>Architaenioglossa</taxon>
        <taxon>Ampullarioidea</taxon>
        <taxon>Ampullariidae</taxon>
        <taxon>Pomacea</taxon>
    </lineage>
</organism>
<dbReference type="InterPro" id="IPR036508">
    <property type="entry name" value="Chitin-bd_dom_sf"/>
</dbReference>
<protein>
    <recommendedName>
        <fullName evidence="1">Chitin-binding type-2 domain-containing protein</fullName>
    </recommendedName>
</protein>
<gene>
    <name evidence="2" type="ORF">C0Q70_02312</name>
</gene>
<dbReference type="InterPro" id="IPR002557">
    <property type="entry name" value="Chitin-bd_dom"/>
</dbReference>
<name>A0A2T7PPK2_POMCA</name>